<keyword evidence="2" id="KW-1185">Reference proteome</keyword>
<evidence type="ECO:0000313" key="1">
    <source>
        <dbReference type="EMBL" id="KAH7966918.1"/>
    </source>
</evidence>
<comment type="caution">
    <text evidence="1">The sequence shown here is derived from an EMBL/GenBank/DDBJ whole genome shotgun (WGS) entry which is preliminary data.</text>
</comment>
<dbReference type="Proteomes" id="UP000821865">
    <property type="component" value="Chromosome 2"/>
</dbReference>
<reference evidence="1" key="1">
    <citation type="submission" date="2020-05" db="EMBL/GenBank/DDBJ databases">
        <title>Large-scale comparative analyses of tick genomes elucidate their genetic diversity and vector capacities.</title>
        <authorList>
            <person name="Jia N."/>
            <person name="Wang J."/>
            <person name="Shi W."/>
            <person name="Du L."/>
            <person name="Sun Y."/>
            <person name="Zhan W."/>
            <person name="Jiang J."/>
            <person name="Wang Q."/>
            <person name="Zhang B."/>
            <person name="Ji P."/>
            <person name="Sakyi L.B."/>
            <person name="Cui X."/>
            <person name="Yuan T."/>
            <person name="Jiang B."/>
            <person name="Yang W."/>
            <person name="Lam T.T.-Y."/>
            <person name="Chang Q."/>
            <person name="Ding S."/>
            <person name="Wang X."/>
            <person name="Zhu J."/>
            <person name="Ruan X."/>
            <person name="Zhao L."/>
            <person name="Wei J."/>
            <person name="Que T."/>
            <person name="Du C."/>
            <person name="Cheng J."/>
            <person name="Dai P."/>
            <person name="Han X."/>
            <person name="Huang E."/>
            <person name="Gao Y."/>
            <person name="Liu J."/>
            <person name="Shao H."/>
            <person name="Ye R."/>
            <person name="Li L."/>
            <person name="Wei W."/>
            <person name="Wang X."/>
            <person name="Wang C."/>
            <person name="Yang T."/>
            <person name="Huo Q."/>
            <person name="Li W."/>
            <person name="Guo W."/>
            <person name="Chen H."/>
            <person name="Zhou L."/>
            <person name="Ni X."/>
            <person name="Tian J."/>
            <person name="Zhou Y."/>
            <person name="Sheng Y."/>
            <person name="Liu T."/>
            <person name="Pan Y."/>
            <person name="Xia L."/>
            <person name="Li J."/>
            <person name="Zhao F."/>
            <person name="Cao W."/>
        </authorList>
    </citation>
    <scope>NUCLEOTIDE SEQUENCE</scope>
    <source>
        <strain evidence="1">Dsil-2018</strain>
    </source>
</reference>
<protein>
    <submittedName>
        <fullName evidence="1">Uncharacterized protein</fullName>
    </submittedName>
</protein>
<organism evidence="1 2">
    <name type="scientific">Dermacentor silvarum</name>
    <name type="common">Tick</name>
    <dbReference type="NCBI Taxonomy" id="543639"/>
    <lineage>
        <taxon>Eukaryota</taxon>
        <taxon>Metazoa</taxon>
        <taxon>Ecdysozoa</taxon>
        <taxon>Arthropoda</taxon>
        <taxon>Chelicerata</taxon>
        <taxon>Arachnida</taxon>
        <taxon>Acari</taxon>
        <taxon>Parasitiformes</taxon>
        <taxon>Ixodida</taxon>
        <taxon>Ixodoidea</taxon>
        <taxon>Ixodidae</taxon>
        <taxon>Rhipicephalinae</taxon>
        <taxon>Dermacentor</taxon>
    </lineage>
</organism>
<sequence length="231" mass="26162">MQCTRGCDTLSEHKIQTACKRLCAARQEMKSKFSLKERKKQLVFTAKHIGIKVPINDQRRILEAHCTEILEQEVSDRETANKVFEGFQAGLALSDIDNDGDLDCVTATREDYDASVPSATFVWFLKGVNGHEARNISFYFRAGDAPGQVLLKDKNVDGPLQNGAYDYSDYKNCVVVEMPYENSQECMLWITWEAKNKVPQRCTDEYEDACDNAKEIFDDDTCSPFLEVNGS</sequence>
<dbReference type="EMBL" id="CM023471">
    <property type="protein sequence ID" value="KAH7966918.1"/>
    <property type="molecule type" value="Genomic_DNA"/>
</dbReference>
<name>A0ACB8DG05_DERSI</name>
<accession>A0ACB8DG05</accession>
<evidence type="ECO:0000313" key="2">
    <source>
        <dbReference type="Proteomes" id="UP000821865"/>
    </source>
</evidence>
<proteinExistence type="predicted"/>
<gene>
    <name evidence="1" type="ORF">HPB49_020611</name>
</gene>